<proteinExistence type="predicted"/>
<organism evidence="2 3">
    <name type="scientific">Gossypium tomentosum</name>
    <name type="common">Hawaiian cotton</name>
    <name type="synonym">Gossypium sandvicense</name>
    <dbReference type="NCBI Taxonomy" id="34277"/>
    <lineage>
        <taxon>Eukaryota</taxon>
        <taxon>Viridiplantae</taxon>
        <taxon>Streptophyta</taxon>
        <taxon>Embryophyta</taxon>
        <taxon>Tracheophyta</taxon>
        <taxon>Spermatophyta</taxon>
        <taxon>Magnoliopsida</taxon>
        <taxon>eudicotyledons</taxon>
        <taxon>Gunneridae</taxon>
        <taxon>Pentapetalae</taxon>
        <taxon>rosids</taxon>
        <taxon>malvids</taxon>
        <taxon>Malvales</taxon>
        <taxon>Malvaceae</taxon>
        <taxon>Malvoideae</taxon>
        <taxon>Gossypium</taxon>
    </lineage>
</organism>
<dbReference type="AlphaFoldDB" id="A0A5D2QMI8"/>
<feature type="transmembrane region" description="Helical" evidence="1">
    <location>
        <begin position="47"/>
        <end position="67"/>
    </location>
</feature>
<accession>A0A5D2QMI8</accession>
<keyword evidence="3" id="KW-1185">Reference proteome</keyword>
<sequence>MKIIHLNKKAQIQLLNHCHFVCFIKNKRKKKPKILTKERRQKHSNSLLSLWLIPIAPLFACSCFVLISDSRCTEEPWRVEPRRLFASISKSRPYFDCDEEDGY</sequence>
<keyword evidence="1" id="KW-0472">Membrane</keyword>
<keyword evidence="1" id="KW-0812">Transmembrane</keyword>
<dbReference type="Proteomes" id="UP000322667">
    <property type="component" value="Chromosome A05"/>
</dbReference>
<evidence type="ECO:0000313" key="3">
    <source>
        <dbReference type="Proteomes" id="UP000322667"/>
    </source>
</evidence>
<gene>
    <name evidence="2" type="ORF">ES332_A05G329400v1</name>
</gene>
<dbReference type="EMBL" id="CM017614">
    <property type="protein sequence ID" value="TYI29619.1"/>
    <property type="molecule type" value="Genomic_DNA"/>
</dbReference>
<evidence type="ECO:0000256" key="1">
    <source>
        <dbReference type="SAM" id="Phobius"/>
    </source>
</evidence>
<protein>
    <recommendedName>
        <fullName evidence="4">Transmembrane protein</fullName>
    </recommendedName>
</protein>
<name>A0A5D2QMI8_GOSTO</name>
<keyword evidence="1" id="KW-1133">Transmembrane helix</keyword>
<evidence type="ECO:0000313" key="2">
    <source>
        <dbReference type="EMBL" id="TYI29619.1"/>
    </source>
</evidence>
<reference evidence="2 3" key="1">
    <citation type="submission" date="2019-07" db="EMBL/GenBank/DDBJ databases">
        <title>WGS assembly of Gossypium tomentosum.</title>
        <authorList>
            <person name="Chen Z.J."/>
            <person name="Sreedasyam A."/>
            <person name="Ando A."/>
            <person name="Song Q."/>
            <person name="De L."/>
            <person name="Hulse-Kemp A."/>
            <person name="Ding M."/>
            <person name="Ye W."/>
            <person name="Kirkbride R."/>
            <person name="Jenkins J."/>
            <person name="Plott C."/>
            <person name="Lovell J."/>
            <person name="Lin Y.-M."/>
            <person name="Vaughn R."/>
            <person name="Liu B."/>
            <person name="Li W."/>
            <person name="Simpson S."/>
            <person name="Scheffler B."/>
            <person name="Saski C."/>
            <person name="Grover C."/>
            <person name="Hu G."/>
            <person name="Conover J."/>
            <person name="Carlson J."/>
            <person name="Shu S."/>
            <person name="Boston L."/>
            <person name="Williams M."/>
            <person name="Peterson D."/>
            <person name="Mcgee K."/>
            <person name="Jones D."/>
            <person name="Wendel J."/>
            <person name="Stelly D."/>
            <person name="Grimwood J."/>
            <person name="Schmutz J."/>
        </authorList>
    </citation>
    <scope>NUCLEOTIDE SEQUENCE [LARGE SCALE GENOMIC DNA]</scope>
    <source>
        <strain evidence="2">7179.01</strain>
    </source>
</reference>
<evidence type="ECO:0008006" key="4">
    <source>
        <dbReference type="Google" id="ProtNLM"/>
    </source>
</evidence>